<geneLocation type="plasmid" evidence="3 5">
    <name>unnamed2</name>
</geneLocation>
<keyword evidence="5" id="KW-1185">Reference proteome</keyword>
<sequence>MAQPMLLTEGQALSENDEENPPDLDYEVSSDKWKPHNPARGDIQGEWAERPVRFVDGKDVGRTVAWLQSREGYPVPIRLSEVGAVVMRHVGDELRCEHRYHERVVSFMGDMFPWDEVESFARALQEHDFRLLLCEPIKGGYTYDFEPMRKATENCSSSEMRQLERQALSLGPDTPTLVDGSLEPRVAAYDVNNSPVCGLVKSHYRNYLHPQGWRTYYELKAGQRTPAFLLNGLELEVVSWYLRLEGNGGEMPNWGVVRLEVPRLYFEKQLGKNWEHLDWLSNLVCDYRCRDESYSRAPVSIYPIQRAEETLGALFSRSETLINHFYHLTSL</sequence>
<dbReference type="SUPFAM" id="SSF53098">
    <property type="entry name" value="Ribonuclease H-like"/>
    <property type="match status" value="1"/>
</dbReference>
<organism evidence="2 4">
    <name type="scientific">Candidatus Chlorohelix allophototropha</name>
    <dbReference type="NCBI Taxonomy" id="3003348"/>
    <lineage>
        <taxon>Bacteria</taxon>
        <taxon>Bacillati</taxon>
        <taxon>Chloroflexota</taxon>
        <taxon>Chloroflexia</taxon>
        <taxon>Candidatus Chloroheliales</taxon>
        <taxon>Candidatus Chloroheliaceae</taxon>
        <taxon>Candidatus Chlorohelix</taxon>
    </lineage>
</organism>
<evidence type="ECO:0000313" key="4">
    <source>
        <dbReference type="Proteomes" id="UP000521676"/>
    </source>
</evidence>
<dbReference type="EMBL" id="CP128402">
    <property type="protein sequence ID" value="WJW70357.1"/>
    <property type="molecule type" value="Genomic_DNA"/>
</dbReference>
<reference evidence="3" key="2">
    <citation type="journal article" date="2024" name="Nature">
        <title>Anoxygenic phototroph of the Chloroflexota uses a type I reaction centre.</title>
        <authorList>
            <person name="Tsuji J.M."/>
            <person name="Shaw N.A."/>
            <person name="Nagashima S."/>
            <person name="Venkiteswaran J.J."/>
            <person name="Schiff S.L."/>
            <person name="Watanabe T."/>
            <person name="Fukui M."/>
            <person name="Hanada S."/>
            <person name="Tank M."/>
            <person name="Neufeld J.D."/>
        </authorList>
    </citation>
    <scope>NUCLEOTIDE SEQUENCE</scope>
    <source>
        <strain evidence="3">L227-S17</strain>
        <plasmid evidence="3 5">unnamed2</plasmid>
    </source>
</reference>
<evidence type="ECO:0000313" key="5">
    <source>
        <dbReference type="Proteomes" id="UP001431572"/>
    </source>
</evidence>
<dbReference type="Proteomes" id="UP000521676">
    <property type="component" value="Unassembled WGS sequence"/>
</dbReference>
<accession>A0A8T7M4Q6</accession>
<proteinExistence type="predicted"/>
<feature type="region of interest" description="Disordered" evidence="1">
    <location>
        <begin position="1"/>
        <end position="42"/>
    </location>
</feature>
<evidence type="ECO:0000256" key="1">
    <source>
        <dbReference type="SAM" id="MobiDB-lite"/>
    </source>
</evidence>
<name>A0A8T7M4Q6_9CHLR</name>
<feature type="compositionally biased region" description="Acidic residues" evidence="1">
    <location>
        <begin position="15"/>
        <end position="28"/>
    </location>
</feature>
<evidence type="ECO:0000313" key="3">
    <source>
        <dbReference type="EMBL" id="WJW70357.1"/>
    </source>
</evidence>
<dbReference type="AlphaFoldDB" id="A0A8T7M4Q6"/>
<dbReference type="Proteomes" id="UP001431572">
    <property type="component" value="Plasmid unnamed2"/>
</dbReference>
<dbReference type="RefSeq" id="WP_341472226.1">
    <property type="nucleotide sequence ID" value="NZ_CP128402.1"/>
</dbReference>
<gene>
    <name evidence="2" type="ORF">HXX08_14380</name>
    <name evidence="3" type="ORF">OZ401_004930</name>
</gene>
<protein>
    <submittedName>
        <fullName evidence="2">Uncharacterized protein</fullName>
    </submittedName>
</protein>
<keyword evidence="3" id="KW-0614">Plasmid</keyword>
<evidence type="ECO:0000313" key="2">
    <source>
        <dbReference type="EMBL" id="NWJ47044.1"/>
    </source>
</evidence>
<dbReference type="InterPro" id="IPR012337">
    <property type="entry name" value="RNaseH-like_sf"/>
</dbReference>
<dbReference type="EMBL" id="JACATZ010000002">
    <property type="protein sequence ID" value="NWJ47044.1"/>
    <property type="molecule type" value="Genomic_DNA"/>
</dbReference>
<reference evidence="2 4" key="1">
    <citation type="submission" date="2020-06" db="EMBL/GenBank/DDBJ databases">
        <title>Anoxygenic phototrophic Chloroflexota member uses a Type I reaction center.</title>
        <authorList>
            <person name="Tsuji J.M."/>
            <person name="Shaw N.A."/>
            <person name="Nagashima S."/>
            <person name="Venkiteswaran J."/>
            <person name="Schiff S.L."/>
            <person name="Hanada S."/>
            <person name="Tank M."/>
            <person name="Neufeld J.D."/>
        </authorList>
    </citation>
    <scope>NUCLEOTIDE SEQUENCE [LARGE SCALE GENOMIC DNA]</scope>
    <source>
        <strain evidence="2">L227-S17</strain>
    </source>
</reference>